<dbReference type="GO" id="GO:0005267">
    <property type="term" value="F:potassium channel activity"/>
    <property type="evidence" value="ECO:0007669"/>
    <property type="project" value="UniProtKB-KW"/>
</dbReference>
<reference evidence="14" key="1">
    <citation type="submission" date="2023-10" db="EMBL/GenBank/DDBJ databases">
        <title>Genome assembly of Pristionchus species.</title>
        <authorList>
            <person name="Yoshida K."/>
            <person name="Sommer R.J."/>
        </authorList>
    </citation>
    <scope>NUCLEOTIDE SEQUENCE</scope>
    <source>
        <strain evidence="14">RS5133</strain>
    </source>
</reference>
<evidence type="ECO:0000256" key="1">
    <source>
        <dbReference type="ARBA" id="ARBA00004127"/>
    </source>
</evidence>
<feature type="compositionally biased region" description="Basic and acidic residues" evidence="12">
    <location>
        <begin position="263"/>
        <end position="274"/>
    </location>
</feature>
<proteinExistence type="inferred from homology"/>
<feature type="transmembrane region" description="Helical" evidence="13">
    <location>
        <begin position="88"/>
        <end position="109"/>
    </location>
</feature>
<keyword evidence="7" id="KW-0630">Potassium</keyword>
<comment type="subcellular location">
    <subcellularLocation>
        <location evidence="1">Endomembrane system</location>
        <topology evidence="1">Multi-pass membrane protein</topology>
    </subcellularLocation>
</comment>
<evidence type="ECO:0000256" key="11">
    <source>
        <dbReference type="ARBA" id="ARBA00023303"/>
    </source>
</evidence>
<keyword evidence="6" id="KW-0631">Potassium channel</keyword>
<gene>
    <name evidence="14" type="ORF">PFISCL1PPCAC_8361</name>
</gene>
<dbReference type="PANTHER" id="PTHR12454:SF11">
    <property type="entry name" value="GH25683P"/>
    <property type="match status" value="1"/>
</dbReference>
<dbReference type="GO" id="GO:0042802">
    <property type="term" value="F:identical protein binding"/>
    <property type="evidence" value="ECO:0007669"/>
    <property type="project" value="InterPro"/>
</dbReference>
<keyword evidence="8 13" id="KW-1133">Transmembrane helix</keyword>
<sequence>PQSPIRGSRMFGECGIVLEKLVDDLSVPIDVAHYILMALSVREEAGPEFALRHPAASWLCTLLVSFSGTFLTNFLLGETLLKPLMSRFDMIMFATIWYIISIPNSFAVICTYGPVKNVISVMKEIQRNHKIMLGVGEGAARFVDHSLLHVLIGCTKGNGSGIVKIVQQFVYGKWAPAENEVLKPSATTKATILTALLYASPHVPREIAYLCGASVLVGTKILSLAQIHKSPVDKTYNAICFALIDLPRMLESQMFGSDQVVEHSMDEAKAETKNENPAYSELSSTEEKSSQRESCIDEEWKEMITESLVEITGTGRTNLENIQQLNELVGKLDFSRDEIYSIRTDILLELRELKRLFNKPSSLEANPIPDSTVILTHVNTDSSID</sequence>
<name>A0AAV5VGR6_9BILA</name>
<evidence type="ECO:0000313" key="15">
    <source>
        <dbReference type="Proteomes" id="UP001432322"/>
    </source>
</evidence>
<dbReference type="Pfam" id="PF05197">
    <property type="entry name" value="TRIC"/>
    <property type="match status" value="1"/>
</dbReference>
<organism evidence="14 15">
    <name type="scientific">Pristionchus fissidentatus</name>
    <dbReference type="NCBI Taxonomy" id="1538716"/>
    <lineage>
        <taxon>Eukaryota</taxon>
        <taxon>Metazoa</taxon>
        <taxon>Ecdysozoa</taxon>
        <taxon>Nematoda</taxon>
        <taxon>Chromadorea</taxon>
        <taxon>Rhabditida</taxon>
        <taxon>Rhabditina</taxon>
        <taxon>Diplogasteromorpha</taxon>
        <taxon>Diplogasteroidea</taxon>
        <taxon>Neodiplogasteridae</taxon>
        <taxon>Pristionchus</taxon>
    </lineage>
</organism>
<evidence type="ECO:0000256" key="7">
    <source>
        <dbReference type="ARBA" id="ARBA00022958"/>
    </source>
</evidence>
<evidence type="ECO:0000256" key="8">
    <source>
        <dbReference type="ARBA" id="ARBA00022989"/>
    </source>
</evidence>
<keyword evidence="4" id="KW-0633">Potassium transport</keyword>
<keyword evidence="5 13" id="KW-0812">Transmembrane</keyword>
<evidence type="ECO:0000256" key="9">
    <source>
        <dbReference type="ARBA" id="ARBA00023065"/>
    </source>
</evidence>
<protein>
    <recommendedName>
        <fullName evidence="16">G protein-coupled receptor</fullName>
    </recommendedName>
</protein>
<feature type="compositionally biased region" description="Basic and acidic residues" evidence="12">
    <location>
        <begin position="285"/>
        <end position="294"/>
    </location>
</feature>
<dbReference type="EMBL" id="BTSY01000002">
    <property type="protein sequence ID" value="GMT17064.1"/>
    <property type="molecule type" value="Genomic_DNA"/>
</dbReference>
<dbReference type="GO" id="GO:0012505">
    <property type="term" value="C:endomembrane system"/>
    <property type="evidence" value="ECO:0007669"/>
    <property type="project" value="UniProtKB-SubCell"/>
</dbReference>
<accession>A0AAV5VGR6</accession>
<feature type="transmembrane region" description="Helical" evidence="13">
    <location>
        <begin position="55"/>
        <end position="76"/>
    </location>
</feature>
<dbReference type="AlphaFoldDB" id="A0AAV5VGR6"/>
<comment type="caution">
    <text evidence="14">The sequence shown here is derived from an EMBL/GenBank/DDBJ whole genome shotgun (WGS) entry which is preliminary data.</text>
</comment>
<evidence type="ECO:0000256" key="4">
    <source>
        <dbReference type="ARBA" id="ARBA00022538"/>
    </source>
</evidence>
<dbReference type="InterPro" id="IPR007866">
    <property type="entry name" value="TRIC_channel"/>
</dbReference>
<evidence type="ECO:0000256" key="2">
    <source>
        <dbReference type="ARBA" id="ARBA00005766"/>
    </source>
</evidence>
<feature type="non-terminal residue" evidence="14">
    <location>
        <position position="1"/>
    </location>
</feature>
<evidence type="ECO:0000256" key="12">
    <source>
        <dbReference type="SAM" id="MobiDB-lite"/>
    </source>
</evidence>
<keyword evidence="15" id="KW-1185">Reference proteome</keyword>
<dbReference type="PANTHER" id="PTHR12454">
    <property type="entry name" value="TRIMERIC INTRACELLULAR CATION CHANNEL"/>
    <property type="match status" value="1"/>
</dbReference>
<evidence type="ECO:0000313" key="14">
    <source>
        <dbReference type="EMBL" id="GMT17064.1"/>
    </source>
</evidence>
<keyword evidence="3" id="KW-0813">Transport</keyword>
<dbReference type="Proteomes" id="UP001432322">
    <property type="component" value="Unassembled WGS sequence"/>
</dbReference>
<evidence type="ECO:0008006" key="16">
    <source>
        <dbReference type="Google" id="ProtNLM"/>
    </source>
</evidence>
<comment type="similarity">
    <text evidence="2">Belongs to the TMEM38 family.</text>
</comment>
<evidence type="ECO:0000256" key="5">
    <source>
        <dbReference type="ARBA" id="ARBA00022692"/>
    </source>
</evidence>
<evidence type="ECO:0000256" key="13">
    <source>
        <dbReference type="SAM" id="Phobius"/>
    </source>
</evidence>
<evidence type="ECO:0000256" key="3">
    <source>
        <dbReference type="ARBA" id="ARBA00022448"/>
    </source>
</evidence>
<dbReference type="GO" id="GO:0016020">
    <property type="term" value="C:membrane"/>
    <property type="evidence" value="ECO:0007669"/>
    <property type="project" value="InterPro"/>
</dbReference>
<evidence type="ECO:0000256" key="10">
    <source>
        <dbReference type="ARBA" id="ARBA00023136"/>
    </source>
</evidence>
<keyword evidence="9" id="KW-0406">Ion transport</keyword>
<keyword evidence="11" id="KW-0407">Ion channel</keyword>
<evidence type="ECO:0000256" key="6">
    <source>
        <dbReference type="ARBA" id="ARBA00022826"/>
    </source>
</evidence>
<feature type="region of interest" description="Disordered" evidence="12">
    <location>
        <begin position="263"/>
        <end position="294"/>
    </location>
</feature>
<keyword evidence="10 13" id="KW-0472">Membrane</keyword>